<keyword evidence="1" id="KW-1277">Toxin-antitoxin system</keyword>
<dbReference type="InterPro" id="IPR035093">
    <property type="entry name" value="RelE/ParE_toxin_dom_sf"/>
</dbReference>
<dbReference type="Proteomes" id="UP000005756">
    <property type="component" value="Unassembled WGS sequence"/>
</dbReference>
<protein>
    <recommendedName>
        <fullName evidence="4">Type II toxin-antitoxin system RelE/ParE family toxin</fullName>
    </recommendedName>
</protein>
<evidence type="ECO:0000313" key="2">
    <source>
        <dbReference type="EMBL" id="EHJ94714.1"/>
    </source>
</evidence>
<proteinExistence type="predicted"/>
<dbReference type="EMBL" id="JH393257">
    <property type="protein sequence ID" value="EHJ94714.1"/>
    <property type="molecule type" value="Genomic_DNA"/>
</dbReference>
<name>A0A7U9C4B5_9GAMM</name>
<dbReference type="InterPro" id="IPR007712">
    <property type="entry name" value="RelE/ParE_toxin"/>
</dbReference>
<dbReference type="AlphaFoldDB" id="A0A7U9C4B5"/>
<evidence type="ECO:0000313" key="3">
    <source>
        <dbReference type="Proteomes" id="UP000005756"/>
    </source>
</evidence>
<reference evidence="2 3" key="1">
    <citation type="submission" date="2011-10" db="EMBL/GenBank/DDBJ databases">
        <authorList>
            <person name="Quillaguamn J."/>
            <person name="Guzmn D."/>
            <person name="Balderrama-Subieta A."/>
            <person name="Cardona-Ortuo C."/>
            <person name="Guevara-Martnez M."/>
            <person name="Callisaya-Quispe N."/>
        </authorList>
    </citation>
    <scope>NUCLEOTIDE SEQUENCE [LARGE SCALE GENOMIC DNA]</scope>
    <source>
        <strain evidence="2 3">LC1</strain>
    </source>
</reference>
<organism evidence="2 3">
    <name type="scientific">Vreelandella boliviensis LC1</name>
    <dbReference type="NCBI Taxonomy" id="1072583"/>
    <lineage>
        <taxon>Bacteria</taxon>
        <taxon>Pseudomonadati</taxon>
        <taxon>Pseudomonadota</taxon>
        <taxon>Gammaproteobacteria</taxon>
        <taxon>Oceanospirillales</taxon>
        <taxon>Halomonadaceae</taxon>
        <taxon>Vreelandella</taxon>
    </lineage>
</organism>
<evidence type="ECO:0000256" key="1">
    <source>
        <dbReference type="ARBA" id="ARBA00022649"/>
    </source>
</evidence>
<dbReference type="Pfam" id="PF05016">
    <property type="entry name" value="ParE_toxin"/>
    <property type="match status" value="1"/>
</dbReference>
<gene>
    <name evidence="2" type="ORF">KUC_1673</name>
</gene>
<dbReference type="Gene3D" id="3.30.2310.20">
    <property type="entry name" value="RelE-like"/>
    <property type="match status" value="1"/>
</dbReference>
<accession>A0A7U9C4B5</accession>
<evidence type="ECO:0008006" key="4">
    <source>
        <dbReference type="Google" id="ProtNLM"/>
    </source>
</evidence>
<sequence>MGTPVEMAPVPDSVRDLVFGKYVIRYSVHASAIIILRVWHGLEGER</sequence>